<evidence type="ECO:0000256" key="2">
    <source>
        <dbReference type="ARBA" id="ARBA00004286"/>
    </source>
</evidence>
<accession>A0A3R6YEA2</accession>
<evidence type="ECO:0000256" key="4">
    <source>
        <dbReference type="ARBA" id="ARBA00022454"/>
    </source>
</evidence>
<comment type="similarity">
    <text evidence="3">Belongs to the histone H3 family.</text>
</comment>
<protein>
    <recommendedName>
        <fullName evidence="10">EF-hand domain-containing protein</fullName>
    </recommendedName>
</protein>
<feature type="compositionally biased region" description="Polar residues" evidence="9">
    <location>
        <begin position="1160"/>
        <end position="1169"/>
    </location>
</feature>
<dbReference type="InterPro" id="IPR002048">
    <property type="entry name" value="EF_hand_dom"/>
</dbReference>
<comment type="subcellular location">
    <subcellularLocation>
        <location evidence="2">Chromosome</location>
    </subcellularLocation>
    <subcellularLocation>
        <location evidence="1">Nucleus</location>
    </subcellularLocation>
</comment>
<feature type="compositionally biased region" description="Polar residues" evidence="9">
    <location>
        <begin position="1019"/>
        <end position="1031"/>
    </location>
</feature>
<feature type="compositionally biased region" description="Basic residues" evidence="9">
    <location>
        <begin position="1034"/>
        <end position="1046"/>
    </location>
</feature>
<organism evidence="12 13">
    <name type="scientific">Aphanomyces astaci</name>
    <name type="common">Crayfish plague agent</name>
    <dbReference type="NCBI Taxonomy" id="112090"/>
    <lineage>
        <taxon>Eukaryota</taxon>
        <taxon>Sar</taxon>
        <taxon>Stramenopiles</taxon>
        <taxon>Oomycota</taxon>
        <taxon>Saprolegniomycetes</taxon>
        <taxon>Saprolegniales</taxon>
        <taxon>Verrucalvaceae</taxon>
        <taxon>Aphanomyces</taxon>
    </lineage>
</organism>
<dbReference type="CDD" id="cd22911">
    <property type="entry name" value="HFD_H3"/>
    <property type="match status" value="2"/>
</dbReference>
<evidence type="ECO:0000313" key="14">
    <source>
        <dbReference type="Proteomes" id="UP000285712"/>
    </source>
</evidence>
<gene>
    <name evidence="11" type="ORF">DYB35_004066</name>
    <name evidence="12" type="ORF">DYB37_004575</name>
</gene>
<evidence type="ECO:0000256" key="8">
    <source>
        <dbReference type="ARBA" id="ARBA00023269"/>
    </source>
</evidence>
<feature type="region of interest" description="Disordered" evidence="9">
    <location>
        <begin position="487"/>
        <end position="510"/>
    </location>
</feature>
<dbReference type="GO" id="GO:0030527">
    <property type="term" value="F:structural constituent of chromatin"/>
    <property type="evidence" value="ECO:0007669"/>
    <property type="project" value="InterPro"/>
</dbReference>
<dbReference type="Proteomes" id="UP000285712">
    <property type="component" value="Unassembled WGS sequence"/>
</dbReference>
<evidence type="ECO:0000313" key="13">
    <source>
        <dbReference type="Proteomes" id="UP000285430"/>
    </source>
</evidence>
<evidence type="ECO:0000313" key="12">
    <source>
        <dbReference type="EMBL" id="RHZ11521.1"/>
    </source>
</evidence>
<feature type="region of interest" description="Disordered" evidence="9">
    <location>
        <begin position="1158"/>
        <end position="1194"/>
    </location>
</feature>
<proteinExistence type="inferred from homology"/>
<dbReference type="Gene3D" id="1.10.20.10">
    <property type="entry name" value="Histone, subunit A"/>
    <property type="match status" value="2"/>
</dbReference>
<dbReference type="Pfam" id="PF00125">
    <property type="entry name" value="Histone"/>
    <property type="match status" value="2"/>
</dbReference>
<sequence>MLKWILHRDETDRFLIRDTLDRMDDVEYVACLGNMYVLACDVHRTAFLSTLLGNKHEHGFICDLAKVISPDQLDQLSDYVNGAKLESQLTGLERSITSDYLHALLTAPDTFPTPYTPSEQRRLFDDVCTLLRTWSSVAIDFCEHLVDKCRSLHPTQRKLLLATLLHDDFSTTKAALADLVLRLSPVEKHQIQSIWHDTTFDIGYFHNQVAHMSSDTRSKVLYAVMQAMRGSGDGCGTVSDKDNDIAYVYIYVADSKQAKTIVRFCRELFGLTLMADPLGCTPPSSNHDPTTSETAAHTLEVLHQLDNTTRNTIMQSLVHSMPSLPTNPSKSAVSLVSDERRSAMLAAIDGALTIHGHGTRNDDHDASSGGLMAASASATCVREVSVEEQIVRGMTEADTSSLLEHAMLSGGGRNTKKNKKNGFAKVIGKVVSTLETAGRRQTLDRVLVKIMERATALADDAMTDEERAAFENASTMDKLNSINHVAYRNAKSGHRSDDDENDDVEMSDDERDKDALVKMGMANVACQTEVNFAVDVIEVYILPTQGDDRAVSRTLETRKQPVTLSSLTKRAKGGKKVIKVDSAGIPNALASLVTSWKINVDQLAMCCKKPLAAVLRTIADTYAEKIVRMKKKYTTTNSGGGGGMAKDSLAQIAYQSLLHSYGLPSIADMHLIGLGSSLDMFRNQHRRVDLFCQFLYNEVPASLLVHFLECVEVILDESILDNADSGSIHSNNQAQSNNATRLGVPPSVFSATLSPSASASAVMAKKARIVRLNIPDKDEWTMPLDRALEVVQYCFRSMRRVHVSAFCDRVSQGGCNTVDSTTTSIVNVDVLLGWVVSEWNEEQLRRDKHLRDAFRAGDNNGDGQLSYEEFRRIVLSIDKSRDDSDVVQLFGDTLRRTGSDTIAPDDFLAVAKEYGLAEMAWDADGDLSSISNGLDEMNAMWPSVRPFFVGSVEALARDLPPTHFLRTCVAAGCGCLKCLVDGYAGFQDMRDEATTDAMHAAAIWKRFWHLMAQKVSGTMARTKQTSRSSSGGKAPRKQLAAKKTTRKQTPLSGGIKKPHRYRPGTVALREIRKYQKTTELLLRKLPFQRLVREIAQDYKTDLRFQSTAIIALQEATEAYLVGLFEDSNLCAIHAKRVTIMPKDIQLARRVVYRSLAMARTKQSNRSSTGGKAPRKQLAAKKTRPPVSGGIKKPHRYRPGTVALQEIRRFQKTTDLLLRKLPFQRLVREIAQDYKADLRFQSTAVIALQEATEAYLIGLFEDSNLCAIHAKRVTIMPKDMQLARRLRRERA</sequence>
<keyword evidence="5" id="KW-0106">Calcium</keyword>
<evidence type="ECO:0000313" key="11">
    <source>
        <dbReference type="EMBL" id="RHY81165.1"/>
    </source>
</evidence>
<dbReference type="VEuPathDB" id="FungiDB:H257_00062"/>
<dbReference type="InterPro" id="IPR018247">
    <property type="entry name" value="EF_Hand_1_Ca_BS"/>
</dbReference>
<dbReference type="SUPFAM" id="SSF47113">
    <property type="entry name" value="Histone-fold"/>
    <property type="match status" value="2"/>
</dbReference>
<keyword evidence="6" id="KW-0238">DNA-binding</keyword>
<dbReference type="InterPro" id="IPR009072">
    <property type="entry name" value="Histone-fold"/>
</dbReference>
<feature type="domain" description="EF-hand" evidence="10">
    <location>
        <begin position="845"/>
        <end position="880"/>
    </location>
</feature>
<dbReference type="PRINTS" id="PR00622">
    <property type="entry name" value="HISTONEH3"/>
</dbReference>
<name>A0A3R6YEA2_APHAT</name>
<dbReference type="GO" id="GO:0005654">
    <property type="term" value="C:nucleoplasm"/>
    <property type="evidence" value="ECO:0007669"/>
    <property type="project" value="UniProtKB-ARBA"/>
</dbReference>
<dbReference type="Gene3D" id="1.10.238.10">
    <property type="entry name" value="EF-hand"/>
    <property type="match status" value="1"/>
</dbReference>
<dbReference type="VEuPathDB" id="FungiDB:H257_00064"/>
<dbReference type="SMART" id="SM00054">
    <property type="entry name" value="EFh"/>
    <property type="match status" value="1"/>
</dbReference>
<dbReference type="GO" id="GO:0003677">
    <property type="term" value="F:DNA binding"/>
    <property type="evidence" value="ECO:0007669"/>
    <property type="project" value="UniProtKB-KW"/>
</dbReference>
<dbReference type="EMBL" id="QUTH01004941">
    <property type="protein sequence ID" value="RHZ11521.1"/>
    <property type="molecule type" value="Genomic_DNA"/>
</dbReference>
<evidence type="ECO:0000256" key="3">
    <source>
        <dbReference type="ARBA" id="ARBA00010343"/>
    </source>
</evidence>
<keyword evidence="7" id="KW-0539">Nucleus</keyword>
<dbReference type="SMART" id="SM00428">
    <property type="entry name" value="H3"/>
    <property type="match status" value="2"/>
</dbReference>
<dbReference type="InterPro" id="IPR011992">
    <property type="entry name" value="EF-hand-dom_pair"/>
</dbReference>
<dbReference type="GO" id="GO:0000786">
    <property type="term" value="C:nucleosome"/>
    <property type="evidence" value="ECO:0007669"/>
    <property type="project" value="UniProtKB-KW"/>
</dbReference>
<feature type="compositionally biased region" description="Basic residues" evidence="9">
    <location>
        <begin position="1172"/>
        <end position="1183"/>
    </location>
</feature>
<dbReference type="PROSITE" id="PS50222">
    <property type="entry name" value="EF_HAND_2"/>
    <property type="match status" value="1"/>
</dbReference>
<dbReference type="GO" id="GO:0046982">
    <property type="term" value="F:protein heterodimerization activity"/>
    <property type="evidence" value="ECO:0007669"/>
    <property type="project" value="InterPro"/>
</dbReference>
<evidence type="ECO:0000256" key="9">
    <source>
        <dbReference type="SAM" id="MobiDB-lite"/>
    </source>
</evidence>
<evidence type="ECO:0000259" key="10">
    <source>
        <dbReference type="PROSITE" id="PS50222"/>
    </source>
</evidence>
<dbReference type="EMBL" id="QUTG01008271">
    <property type="protein sequence ID" value="RHY81165.1"/>
    <property type="molecule type" value="Genomic_DNA"/>
</dbReference>
<dbReference type="FunFam" id="1.10.20.10:FF:000001">
    <property type="entry name" value="Histone H3"/>
    <property type="match status" value="2"/>
</dbReference>
<comment type="caution">
    <text evidence="12">The sequence shown here is derived from an EMBL/GenBank/DDBJ whole genome shotgun (WGS) entry which is preliminary data.</text>
</comment>
<evidence type="ECO:0000256" key="7">
    <source>
        <dbReference type="ARBA" id="ARBA00023242"/>
    </source>
</evidence>
<dbReference type="InterPro" id="IPR000164">
    <property type="entry name" value="Histone_H3/CENP-A"/>
</dbReference>
<dbReference type="Pfam" id="PF13202">
    <property type="entry name" value="EF-hand_5"/>
    <property type="match status" value="1"/>
</dbReference>
<feature type="region of interest" description="Disordered" evidence="9">
    <location>
        <begin position="1019"/>
        <end position="1060"/>
    </location>
</feature>
<feature type="compositionally biased region" description="Acidic residues" evidence="9">
    <location>
        <begin position="498"/>
        <end position="509"/>
    </location>
</feature>
<reference evidence="13 14" key="1">
    <citation type="submission" date="2018-08" db="EMBL/GenBank/DDBJ databases">
        <title>Aphanomyces genome sequencing and annotation.</title>
        <authorList>
            <person name="Minardi D."/>
            <person name="Oidtmann B."/>
            <person name="Van Der Giezen M."/>
            <person name="Studholme D.J."/>
        </authorList>
    </citation>
    <scope>NUCLEOTIDE SEQUENCE [LARGE SCALE GENOMIC DNA]</scope>
    <source>
        <strain evidence="12 13">Da</strain>
        <strain evidence="11 14">Sv</strain>
    </source>
</reference>
<evidence type="ECO:0000256" key="6">
    <source>
        <dbReference type="ARBA" id="ARBA00023125"/>
    </source>
</evidence>
<dbReference type="PROSITE" id="PS00322">
    <property type="entry name" value="HISTONE_H3_1"/>
    <property type="match status" value="2"/>
</dbReference>
<dbReference type="PANTHER" id="PTHR11426">
    <property type="entry name" value="HISTONE H3"/>
    <property type="match status" value="1"/>
</dbReference>
<dbReference type="InterPro" id="IPR007125">
    <property type="entry name" value="H2A/H2B/H3"/>
</dbReference>
<dbReference type="PROSITE" id="PS00018">
    <property type="entry name" value="EF_HAND_1"/>
    <property type="match status" value="1"/>
</dbReference>
<dbReference type="Proteomes" id="UP000285430">
    <property type="component" value="Unassembled WGS sequence"/>
</dbReference>
<evidence type="ECO:0000256" key="1">
    <source>
        <dbReference type="ARBA" id="ARBA00004123"/>
    </source>
</evidence>
<keyword evidence="4" id="KW-0158">Chromosome</keyword>
<dbReference type="GO" id="GO:0005509">
    <property type="term" value="F:calcium ion binding"/>
    <property type="evidence" value="ECO:0007669"/>
    <property type="project" value="InterPro"/>
</dbReference>
<keyword evidence="8" id="KW-0544">Nucleosome core</keyword>
<dbReference type="PROSITE" id="PS00959">
    <property type="entry name" value="HISTONE_H3_2"/>
    <property type="match status" value="2"/>
</dbReference>
<evidence type="ECO:0000256" key="5">
    <source>
        <dbReference type="ARBA" id="ARBA00022837"/>
    </source>
</evidence>
<dbReference type="SUPFAM" id="SSF47473">
    <property type="entry name" value="EF-hand"/>
    <property type="match status" value="1"/>
</dbReference>